<dbReference type="PANTHER" id="PTHR43685">
    <property type="entry name" value="GLYCOSYLTRANSFERASE"/>
    <property type="match status" value="1"/>
</dbReference>
<evidence type="ECO:0000259" key="1">
    <source>
        <dbReference type="Pfam" id="PF00535"/>
    </source>
</evidence>
<dbReference type="Pfam" id="PF00535">
    <property type="entry name" value="Glycos_transf_2"/>
    <property type="match status" value="1"/>
</dbReference>
<dbReference type="InterPro" id="IPR029044">
    <property type="entry name" value="Nucleotide-diphossugar_trans"/>
</dbReference>
<dbReference type="Proteomes" id="UP000707356">
    <property type="component" value="Unassembled WGS sequence"/>
</dbReference>
<dbReference type="InterPro" id="IPR001173">
    <property type="entry name" value="Glyco_trans_2-like"/>
</dbReference>
<feature type="domain" description="Glycosyltransferase 2-like" evidence="1">
    <location>
        <begin position="6"/>
        <end position="129"/>
    </location>
</feature>
<name>A0A951PBR8_9CYAN</name>
<accession>A0A951PBR8</accession>
<sequence>MSYDFTVAIPTYNGARTLSQVLTRLQAQICSEETTWEVVVVDNNSTDETAEIIRSFQRNWRADVPLRYCHESRQGISYARQRAVAEAAGELIGFLDDDNFAASNWVAAACAFGKAHPRAGAIGGQVKSAYVAPPPPDLGRAERFLAISTYAKHAKLYEPERMRLPAGAGLVVRRTAWNESIPATLTRIRRGGNDYELSLHLHQHNWEIWYNPDMQIEHHIPAERLAKPYLIKLARLYGLCTCEVRLIIVPTWKKPTLLIKSLLGGGYRLLRHLLKHRQQAIQRLDLACETAFLSGCMLSPLLYLYRNCLSLLKTQISRQILEGQFCSGGLT</sequence>
<comment type="caution">
    <text evidence="2">The sequence shown here is derived from an EMBL/GenBank/DDBJ whole genome shotgun (WGS) entry which is preliminary data.</text>
</comment>
<reference evidence="2" key="2">
    <citation type="journal article" date="2022" name="Microbiol. Resour. Announc.">
        <title>Metagenome Sequencing to Explore Phylogenomics of Terrestrial Cyanobacteria.</title>
        <authorList>
            <person name="Ward R.D."/>
            <person name="Stajich J.E."/>
            <person name="Johansen J.R."/>
            <person name="Huntemann M."/>
            <person name="Clum A."/>
            <person name="Foster B."/>
            <person name="Foster B."/>
            <person name="Roux S."/>
            <person name="Palaniappan K."/>
            <person name="Varghese N."/>
            <person name="Mukherjee S."/>
            <person name="Reddy T.B.K."/>
            <person name="Daum C."/>
            <person name="Copeland A."/>
            <person name="Chen I.A."/>
            <person name="Ivanova N.N."/>
            <person name="Kyrpides N.C."/>
            <person name="Shapiro N."/>
            <person name="Eloe-Fadrosh E.A."/>
            <person name="Pietrasiak N."/>
        </authorList>
    </citation>
    <scope>NUCLEOTIDE SEQUENCE</scope>
    <source>
        <strain evidence="2">GSE-TBD4-15B</strain>
    </source>
</reference>
<gene>
    <name evidence="2" type="primary">hpsE</name>
    <name evidence="2" type="ORF">KME07_13290</name>
</gene>
<reference evidence="2" key="1">
    <citation type="submission" date="2021-05" db="EMBL/GenBank/DDBJ databases">
        <authorList>
            <person name="Pietrasiak N."/>
            <person name="Ward R."/>
            <person name="Stajich J.E."/>
            <person name="Kurbessoian T."/>
        </authorList>
    </citation>
    <scope>NUCLEOTIDE SEQUENCE</scope>
    <source>
        <strain evidence="2">GSE-TBD4-15B</strain>
    </source>
</reference>
<dbReference type="NCBIfam" id="NF038302">
    <property type="entry name" value="EPS_HpsE"/>
    <property type="match status" value="1"/>
</dbReference>
<proteinExistence type="predicted"/>
<dbReference type="PANTHER" id="PTHR43685:SF3">
    <property type="entry name" value="SLR2126 PROTEIN"/>
    <property type="match status" value="1"/>
</dbReference>
<evidence type="ECO:0000313" key="2">
    <source>
        <dbReference type="EMBL" id="MBW4466392.1"/>
    </source>
</evidence>
<dbReference type="EMBL" id="JAHHHV010000067">
    <property type="protein sequence ID" value="MBW4466392.1"/>
    <property type="molecule type" value="Genomic_DNA"/>
</dbReference>
<dbReference type="AlphaFoldDB" id="A0A951PBR8"/>
<evidence type="ECO:0000313" key="3">
    <source>
        <dbReference type="Proteomes" id="UP000707356"/>
    </source>
</evidence>
<organism evidence="2 3">
    <name type="scientific">Pegethrix bostrychoides GSE-TBD4-15B</name>
    <dbReference type="NCBI Taxonomy" id="2839662"/>
    <lineage>
        <taxon>Bacteria</taxon>
        <taxon>Bacillati</taxon>
        <taxon>Cyanobacteriota</taxon>
        <taxon>Cyanophyceae</taxon>
        <taxon>Oculatellales</taxon>
        <taxon>Oculatellaceae</taxon>
        <taxon>Pegethrix</taxon>
    </lineage>
</organism>
<dbReference type="SUPFAM" id="SSF53448">
    <property type="entry name" value="Nucleotide-diphospho-sugar transferases"/>
    <property type="match status" value="1"/>
</dbReference>
<dbReference type="CDD" id="cd00761">
    <property type="entry name" value="Glyco_tranf_GTA_type"/>
    <property type="match status" value="1"/>
</dbReference>
<dbReference type="InterPro" id="IPR050834">
    <property type="entry name" value="Glycosyltransf_2"/>
</dbReference>
<dbReference type="Gene3D" id="3.90.550.10">
    <property type="entry name" value="Spore Coat Polysaccharide Biosynthesis Protein SpsA, Chain A"/>
    <property type="match status" value="1"/>
</dbReference>
<protein>
    <submittedName>
        <fullName evidence="2">Hormogonium polysaccharide biosynthesis glycosyltransferase HpsE</fullName>
    </submittedName>
</protein>